<evidence type="ECO:0000313" key="1">
    <source>
        <dbReference type="EMBL" id="CUM79955.1"/>
    </source>
</evidence>
<proteinExistence type="predicted"/>
<dbReference type="OrthoDB" id="2847528at2"/>
<dbReference type="RefSeq" id="WP_055237247.1">
    <property type="nucleotide sequence ID" value="NZ_CYXM01000002.1"/>
</dbReference>
<accession>A0A173RQK5</accession>
<dbReference type="Proteomes" id="UP000095673">
    <property type="component" value="Unassembled WGS sequence"/>
</dbReference>
<dbReference type="EMBL" id="CYXM01000002">
    <property type="protein sequence ID" value="CUM79955.1"/>
    <property type="molecule type" value="Genomic_DNA"/>
</dbReference>
<evidence type="ECO:0000313" key="2">
    <source>
        <dbReference type="Proteomes" id="UP000095673"/>
    </source>
</evidence>
<protein>
    <submittedName>
        <fullName evidence="1">Uncharacterized protein</fullName>
    </submittedName>
</protein>
<gene>
    <name evidence="1" type="ORF">ERS852580_00597</name>
</gene>
<sequence>MEMVDIKKLETAILYIQRIVNGNNPVNNMPLEDDAVLNNQNVTRCMSFVKDVLEEIKKNDGYIGRKPRIKKIDFPIQKLDSFEYKSDKTITKFVEQLNEMIDTSVHTKISYKIITDWLKENDYLKREYNTEIKTPATYPTEKGKNIGITAYKEKNNRGLEYIRIIYGEAAQKFIVKNMDQIINANILNR</sequence>
<organism evidence="1 2">
    <name type="scientific">Agathobacter rectalis</name>
    <dbReference type="NCBI Taxonomy" id="39491"/>
    <lineage>
        <taxon>Bacteria</taxon>
        <taxon>Bacillati</taxon>
        <taxon>Bacillota</taxon>
        <taxon>Clostridia</taxon>
        <taxon>Lachnospirales</taxon>
        <taxon>Lachnospiraceae</taxon>
        <taxon>Agathobacter</taxon>
    </lineage>
</organism>
<reference evidence="1 2" key="1">
    <citation type="submission" date="2015-09" db="EMBL/GenBank/DDBJ databases">
        <authorList>
            <consortium name="Pathogen Informatics"/>
        </authorList>
    </citation>
    <scope>NUCLEOTIDE SEQUENCE [LARGE SCALE GENOMIC DNA]</scope>
    <source>
        <strain evidence="1 2">2789STDY5834968</strain>
    </source>
</reference>
<dbReference type="AlphaFoldDB" id="A0A173RQK5"/>
<name>A0A173RQK5_9FIRM</name>